<dbReference type="Pfam" id="PF01909">
    <property type="entry name" value="NTP_transf_2"/>
    <property type="match status" value="1"/>
</dbReference>
<comment type="caution">
    <text evidence="2">The sequence shown here is derived from an EMBL/GenBank/DDBJ whole genome shotgun (WGS) entry which is preliminary data.</text>
</comment>
<dbReference type="InterPro" id="IPR002934">
    <property type="entry name" value="Polymerase_NTP_transf_dom"/>
</dbReference>
<name>A0A8J2ZYX6_9BACL</name>
<feature type="domain" description="Polymerase nucleotidyl transferase" evidence="1">
    <location>
        <begin position="11"/>
        <end position="72"/>
    </location>
</feature>
<dbReference type="CDD" id="cd05403">
    <property type="entry name" value="NT_KNTase_like"/>
    <property type="match status" value="1"/>
</dbReference>
<reference evidence="2" key="2">
    <citation type="submission" date="2020-09" db="EMBL/GenBank/DDBJ databases">
        <authorList>
            <person name="Sun Q."/>
            <person name="Zhou Y."/>
        </authorList>
    </citation>
    <scope>NUCLEOTIDE SEQUENCE</scope>
    <source>
        <strain evidence="2">CGMCC 1.12777</strain>
    </source>
</reference>
<dbReference type="GO" id="GO:0016779">
    <property type="term" value="F:nucleotidyltransferase activity"/>
    <property type="evidence" value="ECO:0007669"/>
    <property type="project" value="InterPro"/>
</dbReference>
<protein>
    <recommendedName>
        <fullName evidence="1">Polymerase nucleotidyl transferase domain-containing protein</fullName>
    </recommendedName>
</protein>
<evidence type="ECO:0000313" key="2">
    <source>
        <dbReference type="EMBL" id="GGH86566.1"/>
    </source>
</evidence>
<dbReference type="AlphaFoldDB" id="A0A8J2ZYX6"/>
<dbReference type="InterPro" id="IPR043519">
    <property type="entry name" value="NT_sf"/>
</dbReference>
<dbReference type="Gene3D" id="3.30.460.10">
    <property type="entry name" value="Beta Polymerase, domain 2"/>
    <property type="match status" value="1"/>
</dbReference>
<reference evidence="2" key="1">
    <citation type="journal article" date="2014" name="Int. J. Syst. Evol. Microbiol.">
        <title>Complete genome sequence of Corynebacterium casei LMG S-19264T (=DSM 44701T), isolated from a smear-ripened cheese.</title>
        <authorList>
            <consortium name="US DOE Joint Genome Institute (JGI-PGF)"/>
            <person name="Walter F."/>
            <person name="Albersmeier A."/>
            <person name="Kalinowski J."/>
            <person name="Ruckert C."/>
        </authorList>
    </citation>
    <scope>NUCLEOTIDE SEQUENCE</scope>
    <source>
        <strain evidence="2">CGMCC 1.12777</strain>
    </source>
</reference>
<proteinExistence type="predicted"/>
<organism evidence="2 3">
    <name type="scientific">Pullulanibacillus pueri</name>
    <dbReference type="NCBI Taxonomy" id="1437324"/>
    <lineage>
        <taxon>Bacteria</taxon>
        <taxon>Bacillati</taxon>
        <taxon>Bacillota</taxon>
        <taxon>Bacilli</taxon>
        <taxon>Bacillales</taxon>
        <taxon>Sporolactobacillaceae</taxon>
        <taxon>Pullulanibacillus</taxon>
    </lineage>
</organism>
<dbReference type="SUPFAM" id="SSF81301">
    <property type="entry name" value="Nucleotidyltransferase"/>
    <property type="match status" value="1"/>
</dbReference>
<evidence type="ECO:0000259" key="1">
    <source>
        <dbReference type="Pfam" id="PF01909"/>
    </source>
</evidence>
<keyword evidence="3" id="KW-1185">Reference proteome</keyword>
<dbReference type="EMBL" id="BMFV01000033">
    <property type="protein sequence ID" value="GGH86566.1"/>
    <property type="molecule type" value="Genomic_DNA"/>
</dbReference>
<dbReference type="Proteomes" id="UP000656813">
    <property type="component" value="Unassembled WGS sequence"/>
</dbReference>
<sequence length="318" mass="37494">MAQKSDELLTRAREFIKEEKRDITYAYVGGSVGRGEADEYSDIDLTVYRNIEVPPTKTDIIFKGEIIQLEQLHIIELPNKSRIEASPWDFRFLLEISIIKDEGGTLNAIKTWAIDYFYSEIGRNKMMEHVSMIVRERRRFALECVKQQHYYSATIAATGAWTEAGFLYLLYHYHSLANEHLIPRTQDLEVFHQFESVSPFKLDVNVSEVQQIMSHFRKHLREKGYAFNDLFELHDRLCERKIQRLLNKKEYLNILFQMYSEALWLFLETSEGRSFETYYDHLPRDLQKGLTKIGFVPLDDNKVKEICRLSEELLSLSI</sequence>
<dbReference type="RefSeq" id="WP_188498638.1">
    <property type="nucleotide sequence ID" value="NZ_BMFV01000033.1"/>
</dbReference>
<gene>
    <name evidence="2" type="ORF">GCM10007096_34570</name>
</gene>
<evidence type="ECO:0000313" key="3">
    <source>
        <dbReference type="Proteomes" id="UP000656813"/>
    </source>
</evidence>
<accession>A0A8J2ZYX6</accession>